<dbReference type="Proteomes" id="UP000199376">
    <property type="component" value="Unassembled WGS sequence"/>
</dbReference>
<dbReference type="AlphaFoldDB" id="A0A1I1ERA4"/>
<dbReference type="STRING" id="283737.SAMN05660453_0603"/>
<proteinExistence type="predicted"/>
<feature type="compositionally biased region" description="Low complexity" evidence="1">
    <location>
        <begin position="125"/>
        <end position="146"/>
    </location>
</feature>
<evidence type="ECO:0000313" key="4">
    <source>
        <dbReference type="Proteomes" id="UP000199376"/>
    </source>
</evidence>
<sequence>GARDQGILDIQRDAAKAAIDKAVADAQDKLANNDKLTPDVKQEQQNVIDKAADGAKNDIDNAQDKLAIDNAVDNGKNAIINLSNIIVLPTTGGETREPAAVPTLAVSTNSEVVATPTVTSEPARATTTQSETPAAQTQTQTEVPAANEATQVELPKTTDGKKSKKPTKAKQATKSVKEPEHDSVIFNSFLGAVVASLAGWRGFVWFAKKKEEDDEEQK</sequence>
<gene>
    <name evidence="3" type="ORF">SAMN05660453_0603</name>
</gene>
<evidence type="ECO:0000313" key="3">
    <source>
        <dbReference type="EMBL" id="SFB89665.1"/>
    </source>
</evidence>
<feature type="region of interest" description="Disordered" evidence="1">
    <location>
        <begin position="114"/>
        <end position="179"/>
    </location>
</feature>
<organism evidence="3 4">
    <name type="scientific">Fructobacillus durionis</name>
    <dbReference type="NCBI Taxonomy" id="283737"/>
    <lineage>
        <taxon>Bacteria</taxon>
        <taxon>Bacillati</taxon>
        <taxon>Bacillota</taxon>
        <taxon>Bacilli</taxon>
        <taxon>Lactobacillales</taxon>
        <taxon>Lactobacillaceae</taxon>
        <taxon>Fructobacillus</taxon>
    </lineage>
</organism>
<accession>A0A1I1ERA4</accession>
<name>A0A1I1ERA4_9LACO</name>
<dbReference type="RefSeq" id="WP_143404269.1">
    <property type="nucleotide sequence ID" value="NZ_FOLI01000001.1"/>
</dbReference>
<reference evidence="3 4" key="1">
    <citation type="submission" date="2016-10" db="EMBL/GenBank/DDBJ databases">
        <authorList>
            <person name="de Groot N.N."/>
        </authorList>
    </citation>
    <scope>NUCLEOTIDE SEQUENCE [LARGE SCALE GENOMIC DNA]</scope>
    <source>
        <strain evidence="3 4">DSM 19113</strain>
    </source>
</reference>
<dbReference type="EMBL" id="FOLI01000001">
    <property type="protein sequence ID" value="SFB89665.1"/>
    <property type="molecule type" value="Genomic_DNA"/>
</dbReference>
<feature type="non-terminal residue" evidence="3">
    <location>
        <position position="1"/>
    </location>
</feature>
<keyword evidence="4" id="KW-1185">Reference proteome</keyword>
<feature type="domain" description="DUF1542" evidence="2">
    <location>
        <begin position="12"/>
        <end position="81"/>
    </location>
</feature>
<dbReference type="Pfam" id="PF07564">
    <property type="entry name" value="DUF1542"/>
    <property type="match status" value="1"/>
</dbReference>
<evidence type="ECO:0000256" key="1">
    <source>
        <dbReference type="SAM" id="MobiDB-lite"/>
    </source>
</evidence>
<dbReference type="InterPro" id="IPR011439">
    <property type="entry name" value="DUF1542"/>
</dbReference>
<evidence type="ECO:0000259" key="2">
    <source>
        <dbReference type="Pfam" id="PF07564"/>
    </source>
</evidence>
<protein>
    <recommendedName>
        <fullName evidence="2">DUF1542 domain-containing protein</fullName>
    </recommendedName>
</protein>